<organism evidence="1 2">
    <name type="scientific">Serendipita vermifera MAFF 305830</name>
    <dbReference type="NCBI Taxonomy" id="933852"/>
    <lineage>
        <taxon>Eukaryota</taxon>
        <taxon>Fungi</taxon>
        <taxon>Dikarya</taxon>
        <taxon>Basidiomycota</taxon>
        <taxon>Agaricomycotina</taxon>
        <taxon>Agaricomycetes</taxon>
        <taxon>Sebacinales</taxon>
        <taxon>Serendipitaceae</taxon>
        <taxon>Serendipita</taxon>
    </lineage>
</organism>
<dbReference type="Proteomes" id="UP000054097">
    <property type="component" value="Unassembled WGS sequence"/>
</dbReference>
<reference evidence="1 2" key="1">
    <citation type="submission" date="2014-04" db="EMBL/GenBank/DDBJ databases">
        <authorList>
            <consortium name="DOE Joint Genome Institute"/>
            <person name="Kuo A."/>
            <person name="Zuccaro A."/>
            <person name="Kohler A."/>
            <person name="Nagy L.G."/>
            <person name="Floudas D."/>
            <person name="Copeland A."/>
            <person name="Barry K.W."/>
            <person name="Cichocki N."/>
            <person name="Veneault-Fourrey C."/>
            <person name="LaButti K."/>
            <person name="Lindquist E.A."/>
            <person name="Lipzen A."/>
            <person name="Lundell T."/>
            <person name="Morin E."/>
            <person name="Murat C."/>
            <person name="Sun H."/>
            <person name="Tunlid A."/>
            <person name="Henrissat B."/>
            <person name="Grigoriev I.V."/>
            <person name="Hibbett D.S."/>
            <person name="Martin F."/>
            <person name="Nordberg H.P."/>
            <person name="Cantor M.N."/>
            <person name="Hua S.X."/>
        </authorList>
    </citation>
    <scope>NUCLEOTIDE SEQUENCE [LARGE SCALE GENOMIC DNA]</scope>
    <source>
        <strain evidence="1 2">MAFF 305830</strain>
    </source>
</reference>
<proteinExistence type="predicted"/>
<name>A0A0C3APR6_SERVB</name>
<evidence type="ECO:0008006" key="3">
    <source>
        <dbReference type="Google" id="ProtNLM"/>
    </source>
</evidence>
<evidence type="ECO:0000313" key="2">
    <source>
        <dbReference type="Proteomes" id="UP000054097"/>
    </source>
</evidence>
<dbReference type="OrthoDB" id="3134585at2759"/>
<dbReference type="HOGENOM" id="CLU_667584_0_0_1"/>
<accession>A0A0C3APR6</accession>
<protein>
    <recommendedName>
        <fullName evidence="3">F-box domain-containing protein</fullName>
    </recommendedName>
</protein>
<dbReference type="AlphaFoldDB" id="A0A0C3APR6"/>
<keyword evidence="2" id="KW-1185">Reference proteome</keyword>
<sequence length="412" mass="47495">MEIEHGSSMMYNAFQDLPVDLWHEVLSHLQFDSSTIYKVCQLARSWHQVAIPHLYRHVELRDPSMMPQVLFLHTLEANPHFRPFVQTLKVGICPPKHEHGDFIYDLAETLGTLPNLACLELLLTNGTSHELYSVEGNGNTIMRRYWRGEVETLPLGDPTYPQLSSFRIDIPIGYTVHSILQSQTSLRTLELRYPSHSYQHEDIFRSPNLVKLALSGESNLTKLTTSFHPTHLLLDYPASTPLWPLRLRKPYLSLPSTDLLRSLEISTTLMEELQLRITQPEKVTFPSLRHLGIFTSERVDPRYYEEKKFLAMWWKNPAKRMVDLLVHFPHLESLTVTPEDIGSGDWADLILTDSDLFAQLMKCCPGLKLLLWRAHLGQTAGGRWLTGEDNRWLNGQGRRVAIDEACKMIYFL</sequence>
<dbReference type="SUPFAM" id="SSF81383">
    <property type="entry name" value="F-box domain"/>
    <property type="match status" value="1"/>
</dbReference>
<reference evidence="2" key="2">
    <citation type="submission" date="2015-01" db="EMBL/GenBank/DDBJ databases">
        <title>Evolutionary Origins and Diversification of the Mycorrhizal Mutualists.</title>
        <authorList>
            <consortium name="DOE Joint Genome Institute"/>
            <consortium name="Mycorrhizal Genomics Consortium"/>
            <person name="Kohler A."/>
            <person name="Kuo A."/>
            <person name="Nagy L.G."/>
            <person name="Floudas D."/>
            <person name="Copeland A."/>
            <person name="Barry K.W."/>
            <person name="Cichocki N."/>
            <person name="Veneault-Fourrey C."/>
            <person name="LaButti K."/>
            <person name="Lindquist E.A."/>
            <person name="Lipzen A."/>
            <person name="Lundell T."/>
            <person name="Morin E."/>
            <person name="Murat C."/>
            <person name="Riley R."/>
            <person name="Ohm R."/>
            <person name="Sun H."/>
            <person name="Tunlid A."/>
            <person name="Henrissat B."/>
            <person name="Grigoriev I.V."/>
            <person name="Hibbett D.S."/>
            <person name="Martin F."/>
        </authorList>
    </citation>
    <scope>NUCLEOTIDE SEQUENCE [LARGE SCALE GENOMIC DNA]</scope>
    <source>
        <strain evidence="2">MAFF 305830</strain>
    </source>
</reference>
<dbReference type="EMBL" id="KN824305">
    <property type="protein sequence ID" value="KIM26555.1"/>
    <property type="molecule type" value="Genomic_DNA"/>
</dbReference>
<dbReference type="InterPro" id="IPR036047">
    <property type="entry name" value="F-box-like_dom_sf"/>
</dbReference>
<gene>
    <name evidence="1" type="ORF">M408DRAFT_25268</name>
</gene>
<evidence type="ECO:0000313" key="1">
    <source>
        <dbReference type="EMBL" id="KIM26555.1"/>
    </source>
</evidence>